<dbReference type="InterPro" id="IPR002514">
    <property type="entry name" value="Transposase_8"/>
</dbReference>
<proteinExistence type="predicted"/>
<dbReference type="Pfam" id="PF01527">
    <property type="entry name" value="HTH_Tnp_1"/>
    <property type="match status" value="1"/>
</dbReference>
<dbReference type="Proteomes" id="UP000035489">
    <property type="component" value="Unassembled WGS sequence"/>
</dbReference>
<name>A0A0H1R8V4_9HYPH</name>
<dbReference type="GO" id="GO:0003677">
    <property type="term" value="F:DNA binding"/>
    <property type="evidence" value="ECO:0007669"/>
    <property type="project" value="InterPro"/>
</dbReference>
<comment type="caution">
    <text evidence="2">The sequence shown here is derived from an EMBL/GenBank/DDBJ whole genome shotgun (WGS) entry which is preliminary data.</text>
</comment>
<sequence length="98" mass="11634">MPHTRFTKEFQDEAVRLALTSGRSRREISADLGFGLSTLRHWIDRHRGREIDDPPEERQEDMAAELKRLRRENENEILRQEREILKQATAFFAKEGSR</sequence>
<dbReference type="GO" id="GO:0006313">
    <property type="term" value="P:DNA transposition"/>
    <property type="evidence" value="ECO:0007669"/>
    <property type="project" value="InterPro"/>
</dbReference>
<keyword evidence="3" id="KW-1185">Reference proteome</keyword>
<dbReference type="EMBL" id="LCYG01000051">
    <property type="protein sequence ID" value="KLK91665.1"/>
    <property type="molecule type" value="Genomic_DNA"/>
</dbReference>
<dbReference type="GO" id="GO:0004803">
    <property type="term" value="F:transposase activity"/>
    <property type="evidence" value="ECO:0007669"/>
    <property type="project" value="InterPro"/>
</dbReference>
<dbReference type="STRING" id="1225564.AA309_18920"/>
<evidence type="ECO:0000313" key="2">
    <source>
        <dbReference type="EMBL" id="KLK91665.1"/>
    </source>
</evidence>
<reference evidence="2 3" key="1">
    <citation type="submission" date="2015-05" db="EMBL/GenBank/DDBJ databases">
        <title>Draft genome sequence of Microvirga vignae strain BR3299, a novel nitrogen fixing bacteria isolated from Brazil semi-aired region.</title>
        <authorList>
            <person name="Zilli J.E."/>
            <person name="Passos S.R."/>
            <person name="Leite J."/>
            <person name="Baldani J.I."/>
            <person name="Xavier G.R."/>
            <person name="Rumjaneck N.G."/>
            <person name="Simoes-Araujo J.L."/>
        </authorList>
    </citation>
    <scope>NUCLEOTIDE SEQUENCE [LARGE SCALE GENOMIC DNA]</scope>
    <source>
        <strain evidence="2 3">BR3299</strain>
    </source>
</reference>
<feature type="coiled-coil region" evidence="1">
    <location>
        <begin position="56"/>
        <end position="88"/>
    </location>
</feature>
<dbReference type="AlphaFoldDB" id="A0A0H1R8V4"/>
<accession>A0A0H1R8V4</accession>
<organism evidence="2 3">
    <name type="scientific">Microvirga vignae</name>
    <dbReference type="NCBI Taxonomy" id="1225564"/>
    <lineage>
        <taxon>Bacteria</taxon>
        <taxon>Pseudomonadati</taxon>
        <taxon>Pseudomonadota</taxon>
        <taxon>Alphaproteobacteria</taxon>
        <taxon>Hyphomicrobiales</taxon>
        <taxon>Methylobacteriaceae</taxon>
        <taxon>Microvirga</taxon>
    </lineage>
</organism>
<dbReference type="PATRIC" id="fig|1225564.3.peg.5063"/>
<keyword evidence="1" id="KW-0175">Coiled coil</keyword>
<evidence type="ECO:0000313" key="3">
    <source>
        <dbReference type="Proteomes" id="UP000035489"/>
    </source>
</evidence>
<evidence type="ECO:0000256" key="1">
    <source>
        <dbReference type="SAM" id="Coils"/>
    </source>
</evidence>
<dbReference type="Gene3D" id="1.10.10.60">
    <property type="entry name" value="Homeodomain-like"/>
    <property type="match status" value="1"/>
</dbReference>
<protein>
    <submittedName>
        <fullName evidence="2">Transposase</fullName>
    </submittedName>
</protein>
<dbReference type="SUPFAM" id="SSF46689">
    <property type="entry name" value="Homeodomain-like"/>
    <property type="match status" value="1"/>
</dbReference>
<dbReference type="InterPro" id="IPR009057">
    <property type="entry name" value="Homeodomain-like_sf"/>
</dbReference>
<gene>
    <name evidence="2" type="ORF">AA309_18920</name>
</gene>